<dbReference type="Gene3D" id="3.40.710.10">
    <property type="entry name" value="DD-peptidase/beta-lactamase superfamily"/>
    <property type="match status" value="1"/>
</dbReference>
<evidence type="ECO:0000259" key="2">
    <source>
        <dbReference type="Pfam" id="PF00144"/>
    </source>
</evidence>
<protein>
    <submittedName>
        <fullName evidence="3">Class C beta-lactamase-related serine hydrolase</fullName>
    </submittedName>
</protein>
<feature type="chain" id="PRO_5019189237" evidence="1">
    <location>
        <begin position="20"/>
        <end position="432"/>
    </location>
</feature>
<sequence>MKTFILTGLLAGFCLTATAQVAAPSPILLAAKAESVGMSTERLQRIDAVINEYVSQGRQAGVGVLIARNGKIILHKAYGKSDLDTDSPLQRDAIYRIASQTKALTSIGLMMLYEEGKFLLDDPVSKYIPAFKNPKVLDKFNEKDSSYTTVPAKREVTIRHLLTHTSGIGYPSIGSKEANAIYAKNTIPSGIGTPEGRLSDAINRLAALPLMHNPGDRWTYGLNTDVVGYLIEVLSGQSLDVFLRARLFEPLGMKDTHFYLPAPKQDRLTVLYTEDSTRALRRMMPRGRLSPDYPKAAGTYFSGGAGLSSTLFDYAIFLQMLLNGGQYNGKRFLSPATIRLITTNQIGDLNQGQNKFGLGFGLTTVQGAARLPVSEGSFEWGGYFGTTYWVDPKEGIVALLYTQKVPNSYGDLFDKFKVLVYQAITRTQATSR</sequence>
<dbReference type="Proteomes" id="UP000283523">
    <property type="component" value="Unassembled WGS sequence"/>
</dbReference>
<dbReference type="PANTHER" id="PTHR43283:SF3">
    <property type="entry name" value="BETA-LACTAMASE FAMILY PROTEIN (AFU_ORTHOLOGUE AFUA_5G07500)"/>
    <property type="match status" value="1"/>
</dbReference>
<evidence type="ECO:0000256" key="1">
    <source>
        <dbReference type="SAM" id="SignalP"/>
    </source>
</evidence>
<dbReference type="OrthoDB" id="1522765at2"/>
<evidence type="ECO:0000313" key="4">
    <source>
        <dbReference type="Proteomes" id="UP000283523"/>
    </source>
</evidence>
<keyword evidence="3" id="KW-0378">Hydrolase</keyword>
<dbReference type="InterPro" id="IPR012338">
    <property type="entry name" value="Beta-lactam/transpept-like"/>
</dbReference>
<dbReference type="AlphaFoldDB" id="A0A418LXJ7"/>
<dbReference type="SUPFAM" id="SSF56601">
    <property type="entry name" value="beta-lactamase/transpeptidase-like"/>
    <property type="match status" value="1"/>
</dbReference>
<accession>A0A418LXJ7</accession>
<dbReference type="PANTHER" id="PTHR43283">
    <property type="entry name" value="BETA-LACTAMASE-RELATED"/>
    <property type="match status" value="1"/>
</dbReference>
<dbReference type="RefSeq" id="WP_119671454.1">
    <property type="nucleotide sequence ID" value="NZ_QXED01000014.1"/>
</dbReference>
<dbReference type="InterPro" id="IPR001466">
    <property type="entry name" value="Beta-lactam-related"/>
</dbReference>
<proteinExistence type="predicted"/>
<reference evidence="3 4" key="1">
    <citation type="submission" date="2018-08" db="EMBL/GenBank/DDBJ databases">
        <title>Fibrisoma montanum sp. nov., isolated from Danxia mountain soil.</title>
        <authorList>
            <person name="Huang Y."/>
        </authorList>
    </citation>
    <scope>NUCLEOTIDE SEQUENCE [LARGE SCALE GENOMIC DNA]</scope>
    <source>
        <strain evidence="3 4">HYT19</strain>
    </source>
</reference>
<feature type="signal peptide" evidence="1">
    <location>
        <begin position="1"/>
        <end position="19"/>
    </location>
</feature>
<gene>
    <name evidence="3" type="ORF">DYU11_30045</name>
</gene>
<keyword evidence="4" id="KW-1185">Reference proteome</keyword>
<evidence type="ECO:0000313" key="3">
    <source>
        <dbReference type="EMBL" id="RIV17955.1"/>
    </source>
</evidence>
<name>A0A418LXJ7_9BACT</name>
<dbReference type="InterPro" id="IPR050789">
    <property type="entry name" value="Diverse_Enzym_Activities"/>
</dbReference>
<dbReference type="EMBL" id="QXED01000014">
    <property type="protein sequence ID" value="RIV17955.1"/>
    <property type="molecule type" value="Genomic_DNA"/>
</dbReference>
<dbReference type="Pfam" id="PF00144">
    <property type="entry name" value="Beta-lactamase"/>
    <property type="match status" value="1"/>
</dbReference>
<keyword evidence="1" id="KW-0732">Signal</keyword>
<comment type="caution">
    <text evidence="3">The sequence shown here is derived from an EMBL/GenBank/DDBJ whole genome shotgun (WGS) entry which is preliminary data.</text>
</comment>
<dbReference type="GO" id="GO:0016787">
    <property type="term" value="F:hydrolase activity"/>
    <property type="evidence" value="ECO:0007669"/>
    <property type="project" value="UniProtKB-KW"/>
</dbReference>
<feature type="domain" description="Beta-lactamase-related" evidence="2">
    <location>
        <begin position="46"/>
        <end position="407"/>
    </location>
</feature>
<organism evidence="3 4">
    <name type="scientific">Fibrisoma montanum</name>
    <dbReference type="NCBI Taxonomy" id="2305895"/>
    <lineage>
        <taxon>Bacteria</taxon>
        <taxon>Pseudomonadati</taxon>
        <taxon>Bacteroidota</taxon>
        <taxon>Cytophagia</taxon>
        <taxon>Cytophagales</taxon>
        <taxon>Spirosomataceae</taxon>
        <taxon>Fibrisoma</taxon>
    </lineage>
</organism>